<dbReference type="AlphaFoldDB" id="F6FFV5"/>
<dbReference type="STRING" id="859194.MHF_1287"/>
<dbReference type="BioCyc" id="MHAE859194:G1GR7-1278-MONOMER"/>
<accession>F6FFV5</accession>
<feature type="region of interest" description="Disordered" evidence="1">
    <location>
        <begin position="86"/>
        <end position="111"/>
    </location>
</feature>
<protein>
    <submittedName>
        <fullName evidence="2">Uncharacterized protein</fullName>
    </submittedName>
</protein>
<sequence length="164" mass="17313">MASPLIKPAALAALMGASGTGGYFGSKLISSKPSEKATPKAKFSVASLIAKDANKELLSKDSKNGQDADWKAAWGKYKNKNSFALSNGSDPWKIPNGTSGQSQDQESAPEAFMNKCVEESQKEVFDTSDPIYTRVYDWCTKDKVKAPASASPATSTPTVQAAAA</sequence>
<reference evidence="2 3" key="1">
    <citation type="journal article" date="2011" name="J. Bacteriol.">
        <title>Complete genome sequences of two hemotropic Mycoplasmas, Mycoplasma haemofelis strain Ohio2 and Mycoplasma suis strain Illinois.</title>
        <authorList>
            <person name="Messick J.B."/>
            <person name="Santos A.P."/>
            <person name="Guimaraes A.M."/>
        </authorList>
    </citation>
    <scope>NUCLEOTIDE SEQUENCE [LARGE SCALE GENOMIC DNA]</scope>
    <source>
        <strain evidence="2 3">Ohio2</strain>
    </source>
</reference>
<evidence type="ECO:0000256" key="1">
    <source>
        <dbReference type="SAM" id="MobiDB-lite"/>
    </source>
</evidence>
<feature type="compositionally biased region" description="Low complexity" evidence="1">
    <location>
        <begin position="146"/>
        <end position="164"/>
    </location>
</feature>
<dbReference type="EMBL" id="CP002808">
    <property type="protein sequence ID" value="AEG73523.1"/>
    <property type="molecule type" value="Genomic_DNA"/>
</dbReference>
<feature type="region of interest" description="Disordered" evidence="1">
    <location>
        <begin position="145"/>
        <end position="164"/>
    </location>
</feature>
<reference key="2">
    <citation type="submission" date="2011-05" db="EMBL/GenBank/DDBJ databases">
        <title>The Genome of Mycoplasma haemofelis Strain Ohio2, a pathogenic hemoplasma of the cat.</title>
        <authorList>
            <person name="Santos A.P."/>
            <person name="Guimaraes A.M.S."/>
            <person name="SanMiguel P.J."/>
            <person name="Martin S.W."/>
            <person name="Messick J.B."/>
        </authorList>
    </citation>
    <scope>NUCLEOTIDE SEQUENCE</scope>
    <source>
        <strain>Ohio2</strain>
    </source>
</reference>
<feature type="compositionally biased region" description="Polar residues" evidence="1">
    <location>
        <begin position="96"/>
        <end position="106"/>
    </location>
</feature>
<evidence type="ECO:0000313" key="2">
    <source>
        <dbReference type="EMBL" id="AEG73523.1"/>
    </source>
</evidence>
<dbReference type="KEGG" id="mhf:MHF_1287"/>
<dbReference type="Proteomes" id="UP000007952">
    <property type="component" value="Chromosome"/>
</dbReference>
<dbReference type="HOGENOM" id="CLU_149302_0_0_14"/>
<proteinExistence type="predicted"/>
<organism evidence="2 3">
    <name type="scientific">Mycoplasma haemofelis (strain Ohio2)</name>
    <dbReference type="NCBI Taxonomy" id="859194"/>
    <lineage>
        <taxon>Bacteria</taxon>
        <taxon>Bacillati</taxon>
        <taxon>Mycoplasmatota</taxon>
        <taxon>Mollicutes</taxon>
        <taxon>Mycoplasmataceae</taxon>
        <taxon>Mycoplasma</taxon>
    </lineage>
</organism>
<gene>
    <name evidence="2" type="ordered locus">MHF_1287</name>
</gene>
<name>F6FFV5_MYCHI</name>
<evidence type="ECO:0000313" key="3">
    <source>
        <dbReference type="Proteomes" id="UP000007952"/>
    </source>
</evidence>